<evidence type="ECO:0000259" key="6">
    <source>
        <dbReference type="PROSITE" id="PS50977"/>
    </source>
</evidence>
<comment type="caution">
    <text evidence="7">The sequence shown here is derived from an EMBL/GenBank/DDBJ whole genome shotgun (WGS) entry which is preliminary data.</text>
</comment>
<dbReference type="InterPro" id="IPR001647">
    <property type="entry name" value="HTH_TetR"/>
</dbReference>
<feature type="region of interest" description="Disordered" evidence="5">
    <location>
        <begin position="55"/>
        <end position="76"/>
    </location>
</feature>
<dbReference type="PROSITE" id="PS50977">
    <property type="entry name" value="HTH_TETR_2"/>
    <property type="match status" value="1"/>
</dbReference>
<dbReference type="Gene3D" id="1.10.357.10">
    <property type="entry name" value="Tetracycline Repressor, domain 2"/>
    <property type="match status" value="1"/>
</dbReference>
<dbReference type="EMBL" id="BKAL01000003">
    <property type="protein sequence ID" value="GEP68312.1"/>
    <property type="molecule type" value="Genomic_DNA"/>
</dbReference>
<protein>
    <recommendedName>
        <fullName evidence="6">HTH tetR-type domain-containing protein</fullName>
    </recommendedName>
</protein>
<dbReference type="InterPro" id="IPR009057">
    <property type="entry name" value="Homeodomain-like_sf"/>
</dbReference>
<feature type="DNA-binding region" description="H-T-H motif" evidence="4">
    <location>
        <begin position="103"/>
        <end position="122"/>
    </location>
</feature>
<dbReference type="GO" id="GO:0003700">
    <property type="term" value="F:DNA-binding transcription factor activity"/>
    <property type="evidence" value="ECO:0007669"/>
    <property type="project" value="TreeGrafter"/>
</dbReference>
<evidence type="ECO:0000256" key="5">
    <source>
        <dbReference type="SAM" id="MobiDB-lite"/>
    </source>
</evidence>
<keyword evidence="3" id="KW-0804">Transcription</keyword>
<dbReference type="Proteomes" id="UP000321798">
    <property type="component" value="Unassembled WGS sequence"/>
</dbReference>
<evidence type="ECO:0000256" key="2">
    <source>
        <dbReference type="ARBA" id="ARBA00023125"/>
    </source>
</evidence>
<dbReference type="SUPFAM" id="SSF46689">
    <property type="entry name" value="Homeodomain-like"/>
    <property type="match status" value="1"/>
</dbReference>
<reference evidence="7 8" key="1">
    <citation type="submission" date="2019-07" db="EMBL/GenBank/DDBJ databases">
        <title>Whole genome shotgun sequence of Cellulomonas soli NBRC 109434.</title>
        <authorList>
            <person name="Hosoyama A."/>
            <person name="Uohara A."/>
            <person name="Ohji S."/>
            <person name="Ichikawa N."/>
        </authorList>
    </citation>
    <scope>NUCLEOTIDE SEQUENCE [LARGE SCALE GENOMIC DNA]</scope>
    <source>
        <strain evidence="7 8">NBRC 109434</strain>
    </source>
</reference>
<evidence type="ECO:0000313" key="8">
    <source>
        <dbReference type="Proteomes" id="UP000321798"/>
    </source>
</evidence>
<dbReference type="InterPro" id="IPR050109">
    <property type="entry name" value="HTH-type_TetR-like_transc_reg"/>
</dbReference>
<dbReference type="Pfam" id="PF00440">
    <property type="entry name" value="TetR_N"/>
    <property type="match status" value="1"/>
</dbReference>
<dbReference type="AlphaFoldDB" id="A0A512PB21"/>
<feature type="domain" description="HTH tetR-type" evidence="6">
    <location>
        <begin position="80"/>
        <end position="140"/>
    </location>
</feature>
<accession>A0A512PB21</accession>
<dbReference type="OrthoDB" id="3211155at2"/>
<evidence type="ECO:0000256" key="3">
    <source>
        <dbReference type="ARBA" id="ARBA00023163"/>
    </source>
</evidence>
<name>A0A512PB21_9CELL</name>
<feature type="compositionally biased region" description="Basic and acidic residues" evidence="5">
    <location>
        <begin position="61"/>
        <end position="76"/>
    </location>
</feature>
<evidence type="ECO:0000256" key="4">
    <source>
        <dbReference type="PROSITE-ProRule" id="PRU00335"/>
    </source>
</evidence>
<dbReference type="RefSeq" id="WP_146952088.1">
    <property type="nucleotide sequence ID" value="NZ_BAABBJ010000009.1"/>
</dbReference>
<keyword evidence="1" id="KW-0805">Transcription regulation</keyword>
<keyword evidence="2 4" id="KW-0238">DNA-binding</keyword>
<organism evidence="7 8">
    <name type="scientific">Cellulomonas soli</name>
    <dbReference type="NCBI Taxonomy" id="931535"/>
    <lineage>
        <taxon>Bacteria</taxon>
        <taxon>Bacillati</taxon>
        <taxon>Actinomycetota</taxon>
        <taxon>Actinomycetes</taxon>
        <taxon>Micrococcales</taxon>
        <taxon>Cellulomonadaceae</taxon>
        <taxon>Cellulomonas</taxon>
    </lineage>
</organism>
<keyword evidence="8" id="KW-1185">Reference proteome</keyword>
<evidence type="ECO:0000256" key="1">
    <source>
        <dbReference type="ARBA" id="ARBA00023015"/>
    </source>
</evidence>
<proteinExistence type="predicted"/>
<evidence type="ECO:0000313" key="7">
    <source>
        <dbReference type="EMBL" id="GEP68312.1"/>
    </source>
</evidence>
<dbReference type="PANTHER" id="PTHR30055">
    <property type="entry name" value="HTH-TYPE TRANSCRIPTIONAL REGULATOR RUTR"/>
    <property type="match status" value="1"/>
</dbReference>
<sequence length="271" mass="28902">MARRTPDDDSLSAATRALADATATLSKIIGKQVASVGTEVTETVAASLREASRGLADASESVERSTHGLRADERRRQKVDRTRADLLAAAGRVFAARGYEGASVGDIAIEAGYTKGALYAHFGSKSALFLEFARVTLEHETRDGQEIDDLATTLEASMAATVGDPVTLVALEIMAYGIRHPESRPELAPLLRASWDWMAERVRDDRVRRERRAAGVAGLPAVMPAPTAQDRDTALGLVASTNLAVMFGALAHDPSEATAAGSRLVHRLLED</sequence>
<dbReference type="PANTHER" id="PTHR30055:SF234">
    <property type="entry name" value="HTH-TYPE TRANSCRIPTIONAL REGULATOR BETI"/>
    <property type="match status" value="1"/>
</dbReference>
<gene>
    <name evidence="7" type="ORF">CSO01_10270</name>
</gene>
<dbReference type="PRINTS" id="PR00455">
    <property type="entry name" value="HTHTETR"/>
</dbReference>
<dbReference type="GO" id="GO:0000976">
    <property type="term" value="F:transcription cis-regulatory region binding"/>
    <property type="evidence" value="ECO:0007669"/>
    <property type="project" value="TreeGrafter"/>
</dbReference>